<dbReference type="GO" id="GO:0005634">
    <property type="term" value="C:nucleus"/>
    <property type="evidence" value="ECO:0007669"/>
    <property type="project" value="UniProtKB-SubCell"/>
</dbReference>
<dbReference type="FunFam" id="2.60.40.150:FF:000042">
    <property type="entry name" value="Copine 3"/>
    <property type="match status" value="1"/>
</dbReference>
<dbReference type="SUPFAM" id="SSF49562">
    <property type="entry name" value="C2 domain (Calcium/lipid-binding domain, CaLB)"/>
    <property type="match status" value="2"/>
</dbReference>
<dbReference type="Pfam" id="PF00168">
    <property type="entry name" value="C2"/>
    <property type="match status" value="2"/>
</dbReference>
<organism evidence="14 15">
    <name type="scientific">Heterostelium pallidum (strain ATCC 26659 / Pp 5 / PN500)</name>
    <name type="common">Cellular slime mold</name>
    <name type="synonym">Polysphondylium pallidum</name>
    <dbReference type="NCBI Taxonomy" id="670386"/>
    <lineage>
        <taxon>Eukaryota</taxon>
        <taxon>Amoebozoa</taxon>
        <taxon>Evosea</taxon>
        <taxon>Eumycetozoa</taxon>
        <taxon>Dictyostelia</taxon>
        <taxon>Acytosteliales</taxon>
        <taxon>Acytosteliaceae</taxon>
        <taxon>Heterostelium</taxon>
    </lineage>
</organism>
<dbReference type="CDD" id="cd04048">
    <property type="entry name" value="C2A_Copine"/>
    <property type="match status" value="1"/>
</dbReference>
<keyword evidence="6" id="KW-0963">Cytoplasm</keyword>
<evidence type="ECO:0000256" key="5">
    <source>
        <dbReference type="ARBA" id="ARBA00022475"/>
    </source>
</evidence>
<gene>
    <name evidence="14" type="ORF">PPL_11478</name>
</gene>
<dbReference type="SMART" id="SM00239">
    <property type="entry name" value="C2"/>
    <property type="match status" value="2"/>
</dbReference>
<dbReference type="InterPro" id="IPR000008">
    <property type="entry name" value="C2_dom"/>
</dbReference>
<feature type="domain" description="C2" evidence="12">
    <location>
        <begin position="110"/>
        <end position="249"/>
    </location>
</feature>
<sequence>MASVQIELKFTGHALSNKDLLSKSDPQVFVFQRVGESENIYQGSTEKIKNNLNPVFQHSVKIDYFFEVCQSITVLVVDIDGSSSKKAYKDFGNSDIIGMTRFNLGHLLTQPGLKAVYDLNNPNQKFAGSIIVGAEFINKSSLKAYFTMVGTKFDKKDVFGKSDPYYKVLKLNPDGTHTEVYKSEVIKETLNPTWKDESIWMDDLCNSDPNRPLRFQYYDWDRVGDHDLIGQFDTTWAAILSPFEFQLINPKKKSSSSYTNSGTVRFENPYTAHKFNMLQFLQGGLKMDIMFAIDCTFSNGEIRHEGSLHHVKEGETNHYEKSLLELGSVLMPYNPTQQAYMYGYGARTPTGSDNPNGRRDFYDKVDHCFFFNRSGNPCPKGPEQLHEYYKKNIGMYYFDGPTNFAPIIRHASSYVKDYSQTNQKYMVLVIITDGDITDMEETKEEIAKASNLPFSIVIVGVGYESFDRMKELDADKYPIISKETNLPVRDIVQFVPLMKVLKSGNIAKETLKEIPNQLVSHYKLANIVPNPPSIYVSPQLH</sequence>
<dbReference type="GO" id="GO:0005886">
    <property type="term" value="C:plasma membrane"/>
    <property type="evidence" value="ECO:0007669"/>
    <property type="project" value="UniProtKB-SubCell"/>
</dbReference>
<dbReference type="GO" id="GO:0071277">
    <property type="term" value="P:cellular response to calcium ion"/>
    <property type="evidence" value="ECO:0007669"/>
    <property type="project" value="TreeGrafter"/>
</dbReference>
<evidence type="ECO:0000256" key="7">
    <source>
        <dbReference type="ARBA" id="ARBA00022723"/>
    </source>
</evidence>
<dbReference type="InterPro" id="IPR010734">
    <property type="entry name" value="Copine_C"/>
</dbReference>
<evidence type="ECO:0000259" key="13">
    <source>
        <dbReference type="PROSITE" id="PS50234"/>
    </source>
</evidence>
<comment type="subcellular location">
    <subcellularLocation>
        <location evidence="2">Cell membrane</location>
    </subcellularLocation>
    <subcellularLocation>
        <location evidence="3">Cytoplasm</location>
    </subcellularLocation>
    <subcellularLocation>
        <location evidence="1">Nucleus</location>
    </subcellularLocation>
</comment>
<dbReference type="InParanoid" id="D3BTI2"/>
<dbReference type="Pfam" id="PF07002">
    <property type="entry name" value="Copine"/>
    <property type="match status" value="1"/>
</dbReference>
<proteinExistence type="inferred from homology"/>
<dbReference type="GO" id="GO:0005544">
    <property type="term" value="F:calcium-dependent phospholipid binding"/>
    <property type="evidence" value="ECO:0007669"/>
    <property type="project" value="InterPro"/>
</dbReference>
<dbReference type="GO" id="GO:0005829">
    <property type="term" value="C:cytosol"/>
    <property type="evidence" value="ECO:0007669"/>
    <property type="project" value="UniProtKB-ARBA"/>
</dbReference>
<dbReference type="CDD" id="cd04047">
    <property type="entry name" value="C2B_Copine"/>
    <property type="match status" value="1"/>
</dbReference>
<evidence type="ECO:0000256" key="9">
    <source>
        <dbReference type="ARBA" id="ARBA00022837"/>
    </source>
</evidence>
<evidence type="ECO:0000256" key="6">
    <source>
        <dbReference type="ARBA" id="ARBA00022490"/>
    </source>
</evidence>
<dbReference type="InterPro" id="IPR002035">
    <property type="entry name" value="VWF_A"/>
</dbReference>
<keyword evidence="7" id="KW-0479">Metal-binding</keyword>
<reference evidence="14 15" key="1">
    <citation type="journal article" date="2011" name="Genome Res.">
        <title>Phylogeny-wide analysis of social amoeba genomes highlights ancient origins for complex intercellular communication.</title>
        <authorList>
            <person name="Heidel A.J."/>
            <person name="Lawal H.M."/>
            <person name="Felder M."/>
            <person name="Schilde C."/>
            <person name="Helps N.R."/>
            <person name="Tunggal B."/>
            <person name="Rivero F."/>
            <person name="John U."/>
            <person name="Schleicher M."/>
            <person name="Eichinger L."/>
            <person name="Platzer M."/>
            <person name="Noegel A.A."/>
            <person name="Schaap P."/>
            <person name="Gloeckner G."/>
        </authorList>
    </citation>
    <scope>NUCLEOTIDE SEQUENCE [LARGE SCALE GENOMIC DNA]</scope>
    <source>
        <strain evidence="15">ATCC 26659 / Pp 5 / PN500</strain>
    </source>
</reference>
<evidence type="ECO:0000259" key="12">
    <source>
        <dbReference type="PROSITE" id="PS50004"/>
    </source>
</evidence>
<dbReference type="InterPro" id="IPR036465">
    <property type="entry name" value="vWFA_dom_sf"/>
</dbReference>
<evidence type="ECO:0000256" key="1">
    <source>
        <dbReference type="ARBA" id="ARBA00004123"/>
    </source>
</evidence>
<dbReference type="InterPro" id="IPR037768">
    <property type="entry name" value="C2B_Copine"/>
</dbReference>
<evidence type="ECO:0000313" key="14">
    <source>
        <dbReference type="EMBL" id="EFA75399.1"/>
    </source>
</evidence>
<keyword evidence="11" id="KW-0539">Nucleus</keyword>
<dbReference type="RefSeq" id="XP_020427533.1">
    <property type="nucleotide sequence ID" value="XM_020582230.1"/>
</dbReference>
<dbReference type="OMA" id="EFFAYES"/>
<evidence type="ECO:0000256" key="3">
    <source>
        <dbReference type="ARBA" id="ARBA00004496"/>
    </source>
</evidence>
<accession>D3BTI2</accession>
<dbReference type="SUPFAM" id="SSF53300">
    <property type="entry name" value="vWA-like"/>
    <property type="match status" value="1"/>
</dbReference>
<evidence type="ECO:0000256" key="8">
    <source>
        <dbReference type="ARBA" id="ARBA00022737"/>
    </source>
</evidence>
<dbReference type="PANTHER" id="PTHR10857">
    <property type="entry name" value="COPINE"/>
    <property type="match status" value="1"/>
</dbReference>
<feature type="domain" description="VWFA" evidence="13">
    <location>
        <begin position="288"/>
        <end position="495"/>
    </location>
</feature>
<evidence type="ECO:0000256" key="2">
    <source>
        <dbReference type="ARBA" id="ARBA00004236"/>
    </source>
</evidence>
<keyword evidence="8" id="KW-0677">Repeat</keyword>
<keyword evidence="9" id="KW-0106">Calcium</keyword>
<comment type="similarity">
    <text evidence="4">Belongs to the copine family.</text>
</comment>
<keyword evidence="15" id="KW-1185">Reference proteome</keyword>
<dbReference type="EMBL" id="ADBJ01000056">
    <property type="protein sequence ID" value="EFA75399.1"/>
    <property type="molecule type" value="Genomic_DNA"/>
</dbReference>
<dbReference type="InterPro" id="IPR045052">
    <property type="entry name" value="Copine"/>
</dbReference>
<protein>
    <submittedName>
        <fullName evidence="14">Uncharacterized protein</fullName>
    </submittedName>
</protein>
<name>D3BTI2_HETP5</name>
<dbReference type="PROSITE" id="PS50234">
    <property type="entry name" value="VWFA"/>
    <property type="match status" value="1"/>
</dbReference>
<dbReference type="PROSITE" id="PS50004">
    <property type="entry name" value="C2"/>
    <property type="match status" value="1"/>
</dbReference>
<dbReference type="STRING" id="670386.D3BTI2"/>
<evidence type="ECO:0000313" key="15">
    <source>
        <dbReference type="Proteomes" id="UP000001396"/>
    </source>
</evidence>
<dbReference type="PANTHER" id="PTHR10857:SF106">
    <property type="entry name" value="C2 DOMAIN-CONTAINING PROTEIN"/>
    <property type="match status" value="1"/>
</dbReference>
<dbReference type="InterPro" id="IPR035892">
    <property type="entry name" value="C2_domain_sf"/>
</dbReference>
<dbReference type="GeneID" id="31366946"/>
<evidence type="ECO:0000256" key="4">
    <source>
        <dbReference type="ARBA" id="ARBA00009048"/>
    </source>
</evidence>
<evidence type="ECO:0000256" key="10">
    <source>
        <dbReference type="ARBA" id="ARBA00023136"/>
    </source>
</evidence>
<evidence type="ECO:0000256" key="11">
    <source>
        <dbReference type="ARBA" id="ARBA00023242"/>
    </source>
</evidence>
<dbReference type="AlphaFoldDB" id="D3BTI2"/>
<dbReference type="GO" id="GO:0046872">
    <property type="term" value="F:metal ion binding"/>
    <property type="evidence" value="ECO:0007669"/>
    <property type="project" value="UniProtKB-KW"/>
</dbReference>
<dbReference type="Gene3D" id="2.60.40.150">
    <property type="entry name" value="C2 domain"/>
    <property type="match status" value="2"/>
</dbReference>
<dbReference type="Proteomes" id="UP000001396">
    <property type="component" value="Unassembled WGS sequence"/>
</dbReference>
<comment type="caution">
    <text evidence="14">The sequence shown here is derived from an EMBL/GenBank/DDBJ whole genome shotgun (WGS) entry which is preliminary data.</text>
</comment>
<dbReference type="Gene3D" id="3.40.50.410">
    <property type="entry name" value="von Willebrand factor, type A domain"/>
    <property type="match status" value="1"/>
</dbReference>
<keyword evidence="10" id="KW-0472">Membrane</keyword>
<keyword evidence="5" id="KW-1003">Cell membrane</keyword>
<dbReference type="SMART" id="SM00327">
    <property type="entry name" value="VWA"/>
    <property type="match status" value="1"/>
</dbReference>